<reference evidence="1 2" key="1">
    <citation type="journal article" date="2007" name="Nature">
        <title>Evolution of genes and genomes on the Drosophila phylogeny.</title>
        <authorList>
            <consortium name="Drosophila 12 Genomes Consortium"/>
            <person name="Clark A.G."/>
            <person name="Eisen M.B."/>
            <person name="Smith D.R."/>
            <person name="Bergman C.M."/>
            <person name="Oliver B."/>
            <person name="Markow T.A."/>
            <person name="Kaufman T.C."/>
            <person name="Kellis M."/>
            <person name="Gelbart W."/>
            <person name="Iyer V.N."/>
            <person name="Pollard D.A."/>
            <person name="Sackton T.B."/>
            <person name="Larracuente A.M."/>
            <person name="Singh N.D."/>
            <person name="Abad J.P."/>
            <person name="Abt D.N."/>
            <person name="Adryan B."/>
            <person name="Aguade M."/>
            <person name="Akashi H."/>
            <person name="Anderson W.W."/>
            <person name="Aquadro C.F."/>
            <person name="Ardell D.H."/>
            <person name="Arguello R."/>
            <person name="Artieri C.G."/>
            <person name="Barbash D.A."/>
            <person name="Barker D."/>
            <person name="Barsanti P."/>
            <person name="Batterham P."/>
            <person name="Batzoglou S."/>
            <person name="Begun D."/>
            <person name="Bhutkar A."/>
            <person name="Blanco E."/>
            <person name="Bosak S.A."/>
            <person name="Bradley R.K."/>
            <person name="Brand A.D."/>
            <person name="Brent M.R."/>
            <person name="Brooks A.N."/>
            <person name="Brown R.H."/>
            <person name="Butlin R.K."/>
            <person name="Caggese C."/>
            <person name="Calvi B.R."/>
            <person name="Bernardo de Carvalho A."/>
            <person name="Caspi A."/>
            <person name="Castrezana S."/>
            <person name="Celniker S.E."/>
            <person name="Chang J.L."/>
            <person name="Chapple C."/>
            <person name="Chatterji S."/>
            <person name="Chinwalla A."/>
            <person name="Civetta A."/>
            <person name="Clifton S.W."/>
            <person name="Comeron J.M."/>
            <person name="Costello J.C."/>
            <person name="Coyne J.A."/>
            <person name="Daub J."/>
            <person name="David R.G."/>
            <person name="Delcher A.L."/>
            <person name="Delehaunty K."/>
            <person name="Do C.B."/>
            <person name="Ebling H."/>
            <person name="Edwards K."/>
            <person name="Eickbush T."/>
            <person name="Evans J.D."/>
            <person name="Filipski A."/>
            <person name="Findeiss S."/>
            <person name="Freyhult E."/>
            <person name="Fulton L."/>
            <person name="Fulton R."/>
            <person name="Garcia A.C."/>
            <person name="Gardiner A."/>
            <person name="Garfield D.A."/>
            <person name="Garvin B.E."/>
            <person name="Gibson G."/>
            <person name="Gilbert D."/>
            <person name="Gnerre S."/>
            <person name="Godfrey J."/>
            <person name="Good R."/>
            <person name="Gotea V."/>
            <person name="Gravely B."/>
            <person name="Greenberg A.J."/>
            <person name="Griffiths-Jones S."/>
            <person name="Gross S."/>
            <person name="Guigo R."/>
            <person name="Gustafson E.A."/>
            <person name="Haerty W."/>
            <person name="Hahn M.W."/>
            <person name="Halligan D.L."/>
            <person name="Halpern A.L."/>
            <person name="Halter G.M."/>
            <person name="Han M.V."/>
            <person name="Heger A."/>
            <person name="Hillier L."/>
            <person name="Hinrichs A.S."/>
            <person name="Holmes I."/>
            <person name="Hoskins R.A."/>
            <person name="Hubisz M.J."/>
            <person name="Hultmark D."/>
            <person name="Huntley M.A."/>
            <person name="Jaffe D.B."/>
            <person name="Jagadeeshan S."/>
            <person name="Jeck W.R."/>
            <person name="Johnson J."/>
            <person name="Jones C.D."/>
            <person name="Jordan W.C."/>
            <person name="Karpen G.H."/>
            <person name="Kataoka E."/>
            <person name="Keightley P.D."/>
            <person name="Kheradpour P."/>
            <person name="Kirkness E.F."/>
            <person name="Koerich L.B."/>
            <person name="Kristiansen K."/>
            <person name="Kudrna D."/>
            <person name="Kulathinal R.J."/>
            <person name="Kumar S."/>
            <person name="Kwok R."/>
            <person name="Lander E."/>
            <person name="Langley C.H."/>
            <person name="Lapoint R."/>
            <person name="Lazzaro B.P."/>
            <person name="Lee S.J."/>
            <person name="Levesque L."/>
            <person name="Li R."/>
            <person name="Lin C.F."/>
            <person name="Lin M.F."/>
            <person name="Lindblad-Toh K."/>
            <person name="Llopart A."/>
            <person name="Long M."/>
            <person name="Low L."/>
            <person name="Lozovsky E."/>
            <person name="Lu J."/>
            <person name="Luo M."/>
            <person name="Machado C.A."/>
            <person name="Makalowski W."/>
            <person name="Marzo M."/>
            <person name="Matsuda M."/>
            <person name="Matzkin L."/>
            <person name="McAllister B."/>
            <person name="McBride C.S."/>
            <person name="McKernan B."/>
            <person name="McKernan K."/>
            <person name="Mendez-Lago M."/>
            <person name="Minx P."/>
            <person name="Mollenhauer M.U."/>
            <person name="Montooth K."/>
            <person name="Mount S.M."/>
            <person name="Mu X."/>
            <person name="Myers E."/>
            <person name="Negre B."/>
            <person name="Newfeld S."/>
            <person name="Nielsen R."/>
            <person name="Noor M.A."/>
            <person name="O'Grady P."/>
            <person name="Pachter L."/>
            <person name="Papaceit M."/>
            <person name="Parisi M.J."/>
            <person name="Parisi M."/>
            <person name="Parts L."/>
            <person name="Pedersen J.S."/>
            <person name="Pesole G."/>
            <person name="Phillippy A.M."/>
            <person name="Ponting C.P."/>
            <person name="Pop M."/>
            <person name="Porcelli D."/>
            <person name="Powell J.R."/>
            <person name="Prohaska S."/>
            <person name="Pruitt K."/>
            <person name="Puig M."/>
            <person name="Quesneville H."/>
            <person name="Ram K.R."/>
            <person name="Rand D."/>
            <person name="Rasmussen M.D."/>
            <person name="Reed L.K."/>
            <person name="Reenan R."/>
            <person name="Reily A."/>
            <person name="Remington K.A."/>
            <person name="Rieger T.T."/>
            <person name="Ritchie M.G."/>
            <person name="Robin C."/>
            <person name="Rogers Y.H."/>
            <person name="Rohde C."/>
            <person name="Rozas J."/>
            <person name="Rubenfield M.J."/>
            <person name="Ruiz A."/>
            <person name="Russo S."/>
            <person name="Salzberg S.L."/>
            <person name="Sanchez-Gracia A."/>
            <person name="Saranga D.J."/>
            <person name="Sato H."/>
            <person name="Schaeffer S.W."/>
            <person name="Schatz M.C."/>
            <person name="Schlenke T."/>
            <person name="Schwartz R."/>
            <person name="Segarra C."/>
            <person name="Singh R.S."/>
            <person name="Sirot L."/>
            <person name="Sirota M."/>
            <person name="Sisneros N.B."/>
            <person name="Smith C.D."/>
            <person name="Smith T.F."/>
            <person name="Spieth J."/>
            <person name="Stage D.E."/>
            <person name="Stark A."/>
            <person name="Stephan W."/>
            <person name="Strausberg R.L."/>
            <person name="Strempel S."/>
            <person name="Sturgill D."/>
            <person name="Sutton G."/>
            <person name="Sutton G.G."/>
            <person name="Tao W."/>
            <person name="Teichmann S."/>
            <person name="Tobari Y.N."/>
            <person name="Tomimura Y."/>
            <person name="Tsolas J.M."/>
            <person name="Valente V.L."/>
            <person name="Venter E."/>
            <person name="Venter J.C."/>
            <person name="Vicario S."/>
            <person name="Vieira F.G."/>
            <person name="Vilella A.J."/>
            <person name="Villasante A."/>
            <person name="Walenz B."/>
            <person name="Wang J."/>
            <person name="Wasserman M."/>
            <person name="Watts T."/>
            <person name="Wilson D."/>
            <person name="Wilson R.K."/>
            <person name="Wing R.A."/>
            <person name="Wolfner M.F."/>
            <person name="Wong A."/>
            <person name="Wong G.K."/>
            <person name="Wu C.I."/>
            <person name="Wu G."/>
            <person name="Yamamoto D."/>
            <person name="Yang H.P."/>
            <person name="Yang S.P."/>
            <person name="Yorke J.A."/>
            <person name="Yoshida K."/>
            <person name="Zdobnov E."/>
            <person name="Zhang P."/>
            <person name="Zhang Y."/>
            <person name="Zimin A.V."/>
            <person name="Baldwin J."/>
            <person name="Abdouelleil A."/>
            <person name="Abdulkadir J."/>
            <person name="Abebe A."/>
            <person name="Abera B."/>
            <person name="Abreu J."/>
            <person name="Acer S.C."/>
            <person name="Aftuck L."/>
            <person name="Alexander A."/>
            <person name="An P."/>
            <person name="Anderson E."/>
            <person name="Anderson S."/>
            <person name="Arachi H."/>
            <person name="Azer M."/>
            <person name="Bachantsang P."/>
            <person name="Barry A."/>
            <person name="Bayul T."/>
            <person name="Berlin A."/>
            <person name="Bessette D."/>
            <person name="Bloom T."/>
            <person name="Blye J."/>
            <person name="Boguslavskiy L."/>
            <person name="Bonnet C."/>
            <person name="Boukhgalter B."/>
            <person name="Bourzgui I."/>
            <person name="Brown A."/>
            <person name="Cahill P."/>
            <person name="Channer S."/>
            <person name="Cheshatsang Y."/>
            <person name="Chuda L."/>
            <person name="Citroen M."/>
            <person name="Collymore A."/>
            <person name="Cooke P."/>
            <person name="Costello M."/>
            <person name="D'Aco K."/>
            <person name="Daza R."/>
            <person name="De Haan G."/>
            <person name="DeGray S."/>
            <person name="DeMaso C."/>
            <person name="Dhargay N."/>
            <person name="Dooley K."/>
            <person name="Dooley E."/>
            <person name="Doricent M."/>
            <person name="Dorje P."/>
            <person name="Dorjee K."/>
            <person name="Dupes A."/>
            <person name="Elong R."/>
            <person name="Falk J."/>
            <person name="Farina A."/>
            <person name="Faro S."/>
            <person name="Ferguson D."/>
            <person name="Fisher S."/>
            <person name="Foley C.D."/>
            <person name="Franke A."/>
            <person name="Friedrich D."/>
            <person name="Gadbois L."/>
            <person name="Gearin G."/>
            <person name="Gearin C.R."/>
            <person name="Giannoukos G."/>
            <person name="Goode T."/>
            <person name="Graham J."/>
            <person name="Grandbois E."/>
            <person name="Grewal S."/>
            <person name="Gyaltsen K."/>
            <person name="Hafez N."/>
            <person name="Hagos B."/>
            <person name="Hall J."/>
            <person name="Henson C."/>
            <person name="Hollinger A."/>
            <person name="Honan T."/>
            <person name="Huard M.D."/>
            <person name="Hughes L."/>
            <person name="Hurhula B."/>
            <person name="Husby M.E."/>
            <person name="Kamat A."/>
            <person name="Kanga B."/>
            <person name="Kashin S."/>
            <person name="Khazanovich D."/>
            <person name="Kisner P."/>
            <person name="Lance K."/>
            <person name="Lara M."/>
            <person name="Lee W."/>
            <person name="Lennon N."/>
            <person name="Letendre F."/>
            <person name="LeVine R."/>
            <person name="Lipovsky A."/>
            <person name="Liu X."/>
            <person name="Liu J."/>
            <person name="Liu S."/>
            <person name="Lokyitsang T."/>
            <person name="Lokyitsang Y."/>
            <person name="Lubonja R."/>
            <person name="Lui A."/>
            <person name="MacDonald P."/>
            <person name="Magnisalis V."/>
            <person name="Maru K."/>
            <person name="Matthews C."/>
            <person name="McCusker W."/>
            <person name="McDonough S."/>
            <person name="Mehta T."/>
            <person name="Meldrim J."/>
            <person name="Meneus L."/>
            <person name="Mihai O."/>
            <person name="Mihalev A."/>
            <person name="Mihova T."/>
            <person name="Mittelman R."/>
            <person name="Mlenga V."/>
            <person name="Montmayeur A."/>
            <person name="Mulrain L."/>
            <person name="Navidi A."/>
            <person name="Naylor J."/>
            <person name="Negash T."/>
            <person name="Nguyen T."/>
            <person name="Nguyen N."/>
            <person name="Nicol R."/>
            <person name="Norbu C."/>
            <person name="Norbu N."/>
            <person name="Novod N."/>
            <person name="O'Neill B."/>
            <person name="Osman S."/>
            <person name="Markiewicz E."/>
            <person name="Oyono O.L."/>
            <person name="Patti C."/>
            <person name="Phunkhang P."/>
            <person name="Pierre F."/>
            <person name="Priest M."/>
            <person name="Raghuraman S."/>
            <person name="Rege F."/>
            <person name="Reyes R."/>
            <person name="Rise C."/>
            <person name="Rogov P."/>
            <person name="Ross K."/>
            <person name="Ryan E."/>
            <person name="Settipalli S."/>
            <person name="Shea T."/>
            <person name="Sherpa N."/>
            <person name="Shi L."/>
            <person name="Shih D."/>
            <person name="Sparrow T."/>
            <person name="Spaulding J."/>
            <person name="Stalker J."/>
            <person name="Stange-Thomann N."/>
            <person name="Stavropoulos S."/>
            <person name="Stone C."/>
            <person name="Strader C."/>
            <person name="Tesfaye S."/>
            <person name="Thomson T."/>
            <person name="Thoulutsang Y."/>
            <person name="Thoulutsang D."/>
            <person name="Topham K."/>
            <person name="Topping I."/>
            <person name="Tsamla T."/>
            <person name="Vassiliev H."/>
            <person name="Vo A."/>
            <person name="Wangchuk T."/>
            <person name="Wangdi T."/>
            <person name="Weiand M."/>
            <person name="Wilkinson J."/>
            <person name="Wilson A."/>
            <person name="Yadav S."/>
            <person name="Young G."/>
            <person name="Yu Q."/>
            <person name="Zembek L."/>
            <person name="Zhong D."/>
            <person name="Zimmer A."/>
            <person name="Zwirko Z."/>
            <person name="Jaffe D.B."/>
            <person name="Alvarez P."/>
            <person name="Brockman W."/>
            <person name="Butler J."/>
            <person name="Chin C."/>
            <person name="Gnerre S."/>
            <person name="Grabherr M."/>
            <person name="Kleber M."/>
            <person name="Mauceli E."/>
            <person name="MacCallum I."/>
        </authorList>
    </citation>
    <scope>NUCLEOTIDE SEQUENCE [LARGE SCALE GENOMIC DNA]</scope>
    <source>
        <strain evidence="2">Tucson 15287-2541.00</strain>
    </source>
</reference>
<evidence type="ECO:0000313" key="2">
    <source>
        <dbReference type="Proteomes" id="UP000001070"/>
    </source>
</evidence>
<dbReference type="AlphaFoldDB" id="B4JVU2"/>
<protein>
    <submittedName>
        <fullName evidence="1">GH22918</fullName>
    </submittedName>
</protein>
<sequence length="182" mass="21051">MPLMNLENCVQHSIGLLGASRCMSTFKHCKSAIRVKKVSRITERAVPAYFKQLRPCRTDEELRAHSSLGYQRCNIPHRPECIEPCLNMQRFDAQHYKPSKSLDRDYRANLVDCAQEKMPKTCRIERIATETNRRKLAMPRCVRVPTQKCHTQMPIKCRPFTPASATSDERCIKFPRSKCPKA</sequence>
<dbReference type="KEGG" id="dgr:6568934"/>
<dbReference type="eggNOG" id="ENOG502TFAM">
    <property type="taxonomic scope" value="Eukaryota"/>
</dbReference>
<dbReference type="Proteomes" id="UP000001070">
    <property type="component" value="Unassembled WGS sequence"/>
</dbReference>
<keyword evidence="2" id="KW-1185">Reference proteome</keyword>
<evidence type="ECO:0000313" key="1">
    <source>
        <dbReference type="EMBL" id="EDV98080.1"/>
    </source>
</evidence>
<name>B4JVU2_DROGR</name>
<dbReference type="InParanoid" id="B4JVU2"/>
<dbReference type="HOGENOM" id="CLU_1483481_0_0_1"/>
<dbReference type="EMBL" id="CH916375">
    <property type="protein sequence ID" value="EDV98080.1"/>
    <property type="molecule type" value="Genomic_DNA"/>
</dbReference>
<organism evidence="2">
    <name type="scientific">Drosophila grimshawi</name>
    <name type="common">Hawaiian fruit fly</name>
    <name type="synonym">Idiomyia grimshawi</name>
    <dbReference type="NCBI Taxonomy" id="7222"/>
    <lineage>
        <taxon>Eukaryota</taxon>
        <taxon>Metazoa</taxon>
        <taxon>Ecdysozoa</taxon>
        <taxon>Arthropoda</taxon>
        <taxon>Hexapoda</taxon>
        <taxon>Insecta</taxon>
        <taxon>Pterygota</taxon>
        <taxon>Neoptera</taxon>
        <taxon>Endopterygota</taxon>
        <taxon>Diptera</taxon>
        <taxon>Brachycera</taxon>
        <taxon>Muscomorpha</taxon>
        <taxon>Ephydroidea</taxon>
        <taxon>Drosophilidae</taxon>
        <taxon>Drosophila</taxon>
        <taxon>Hawaiian Drosophila</taxon>
    </lineage>
</organism>
<gene>
    <name evidence="1" type="primary">Dgri\GH22918</name>
    <name evidence="1" type="ORF">Dgri_GH22918</name>
</gene>
<accession>B4JVU2</accession>
<dbReference type="STRING" id="7222.B4JVU2"/>
<dbReference type="Pfam" id="PF07248">
    <property type="entry name" value="DUF1431"/>
    <property type="match status" value="1"/>
</dbReference>
<dbReference type="InterPro" id="IPR006611">
    <property type="entry name" value="DUF1431_DROsp"/>
</dbReference>
<dbReference type="PhylomeDB" id="B4JVU2"/>
<dbReference type="OrthoDB" id="7840301at2759"/>
<proteinExistence type="predicted"/>